<dbReference type="InterPro" id="IPR012336">
    <property type="entry name" value="Thioredoxin-like_fold"/>
</dbReference>
<evidence type="ECO:0000256" key="1">
    <source>
        <dbReference type="ARBA" id="ARBA00004418"/>
    </source>
</evidence>
<accession>A0ABY5ZJX8</accession>
<reference evidence="10" key="1">
    <citation type="journal article" date="2022" name="Environ. Microbiol.">
        <title>Geoalkalibacter halelectricus SAP #1 sp. nov. possessing extracellular electron transfer and mineral#reducing capabilities from a haloalkaline environment.</title>
        <authorList>
            <person name="Yadav S."/>
            <person name="Singh R."/>
            <person name="Sundharam S.S."/>
            <person name="Chaudhary S."/>
            <person name="Krishnamurthi S."/>
            <person name="Patil S.A."/>
        </authorList>
    </citation>
    <scope>NUCLEOTIDE SEQUENCE</scope>
    <source>
        <strain evidence="10">SAP-1</strain>
    </source>
</reference>
<evidence type="ECO:0000256" key="5">
    <source>
        <dbReference type="ARBA" id="ARBA00023157"/>
    </source>
</evidence>
<evidence type="ECO:0000259" key="8">
    <source>
        <dbReference type="Pfam" id="PF10411"/>
    </source>
</evidence>
<evidence type="ECO:0000256" key="6">
    <source>
        <dbReference type="ARBA" id="ARBA00023284"/>
    </source>
</evidence>
<gene>
    <name evidence="10" type="ORF">L9S41_17345</name>
</gene>
<evidence type="ECO:0000256" key="4">
    <source>
        <dbReference type="ARBA" id="ARBA00022764"/>
    </source>
</evidence>
<keyword evidence="11" id="KW-1185">Reference proteome</keyword>
<dbReference type="Gene3D" id="3.10.450.70">
    <property type="entry name" value="Disulphide bond isomerase, DsbC/G, N-terminal"/>
    <property type="match status" value="1"/>
</dbReference>
<dbReference type="Proteomes" id="UP001060414">
    <property type="component" value="Chromosome"/>
</dbReference>
<feature type="domain" description="Thioredoxin-like fold" evidence="9">
    <location>
        <begin position="112"/>
        <end position="221"/>
    </location>
</feature>
<dbReference type="Pfam" id="PF10411">
    <property type="entry name" value="DsbC_N"/>
    <property type="match status" value="1"/>
</dbReference>
<evidence type="ECO:0000256" key="3">
    <source>
        <dbReference type="ARBA" id="ARBA00022729"/>
    </source>
</evidence>
<keyword evidence="4" id="KW-0574">Periplasm</keyword>
<dbReference type="InterPro" id="IPR051470">
    <property type="entry name" value="Thiol:disulfide_interchange"/>
</dbReference>
<dbReference type="SUPFAM" id="SSF52833">
    <property type="entry name" value="Thioredoxin-like"/>
    <property type="match status" value="1"/>
</dbReference>
<dbReference type="Gene3D" id="3.40.30.10">
    <property type="entry name" value="Glutaredoxin"/>
    <property type="match status" value="1"/>
</dbReference>
<dbReference type="SUPFAM" id="SSF54423">
    <property type="entry name" value="DsbC/DsbG N-terminal domain-like"/>
    <property type="match status" value="1"/>
</dbReference>
<dbReference type="InterPro" id="IPR018950">
    <property type="entry name" value="DiS-bond_isomerase_DsbC/G_N"/>
</dbReference>
<dbReference type="InterPro" id="IPR033954">
    <property type="entry name" value="DiS-bond_Isoase_DsbC/G"/>
</dbReference>
<comment type="subcellular location">
    <subcellularLocation>
        <location evidence="1">Periplasm</location>
    </subcellularLocation>
</comment>
<dbReference type="Pfam" id="PF13098">
    <property type="entry name" value="Thioredoxin_2"/>
    <property type="match status" value="1"/>
</dbReference>
<dbReference type="RefSeq" id="WP_260747778.1">
    <property type="nucleotide sequence ID" value="NZ_CP092109.1"/>
</dbReference>
<evidence type="ECO:0000313" key="10">
    <source>
        <dbReference type="EMBL" id="UWZ79426.1"/>
    </source>
</evidence>
<dbReference type="InterPro" id="IPR009094">
    <property type="entry name" value="DiS-bond_isomerase_DsbC/G_N_sf"/>
</dbReference>
<evidence type="ECO:0000256" key="2">
    <source>
        <dbReference type="ARBA" id="ARBA00009813"/>
    </source>
</evidence>
<dbReference type="PANTHER" id="PTHR35272:SF3">
    <property type="entry name" value="THIOL:DISULFIDE INTERCHANGE PROTEIN DSBC"/>
    <property type="match status" value="1"/>
</dbReference>
<evidence type="ECO:0000313" key="11">
    <source>
        <dbReference type="Proteomes" id="UP001060414"/>
    </source>
</evidence>
<name>A0ABY5ZJX8_9BACT</name>
<protein>
    <submittedName>
        <fullName evidence="10">DsbC family protein</fullName>
    </submittedName>
</protein>
<proteinExistence type="inferred from homology"/>
<keyword evidence="3 7" id="KW-0732">Signal</keyword>
<feature type="signal peptide" evidence="7">
    <location>
        <begin position="1"/>
        <end position="23"/>
    </location>
</feature>
<evidence type="ECO:0000256" key="7">
    <source>
        <dbReference type="SAM" id="SignalP"/>
    </source>
</evidence>
<dbReference type="PANTHER" id="PTHR35272">
    <property type="entry name" value="THIOL:DISULFIDE INTERCHANGE PROTEIN DSBC-RELATED"/>
    <property type="match status" value="1"/>
</dbReference>
<feature type="chain" id="PRO_5045504424" evidence="7">
    <location>
        <begin position="24"/>
        <end position="240"/>
    </location>
</feature>
<keyword evidence="6" id="KW-0676">Redox-active center</keyword>
<keyword evidence="5" id="KW-1015">Disulfide bond</keyword>
<feature type="domain" description="Disulphide bond isomerase DsbC/G N-terminal" evidence="8">
    <location>
        <begin position="29"/>
        <end position="89"/>
    </location>
</feature>
<dbReference type="EMBL" id="CP092109">
    <property type="protein sequence ID" value="UWZ79426.1"/>
    <property type="molecule type" value="Genomic_DNA"/>
</dbReference>
<evidence type="ECO:0000259" key="9">
    <source>
        <dbReference type="Pfam" id="PF13098"/>
    </source>
</evidence>
<organism evidence="10 11">
    <name type="scientific">Geoalkalibacter halelectricus</name>
    <dbReference type="NCBI Taxonomy" id="2847045"/>
    <lineage>
        <taxon>Bacteria</taxon>
        <taxon>Pseudomonadati</taxon>
        <taxon>Thermodesulfobacteriota</taxon>
        <taxon>Desulfuromonadia</taxon>
        <taxon>Desulfuromonadales</taxon>
        <taxon>Geoalkalibacteraceae</taxon>
        <taxon>Geoalkalibacter</taxon>
    </lineage>
</organism>
<sequence length="240" mass="26637">MKRIIATCVSGLLASTAAVTAWALDTSMDEANREHLKRAFPNLSITDFSETPLPGVYEVQAGEQIFYFSPQGYLFFGELWSKDGHNLTAESREALLSKAVGALPLDKAVRIGSGPHQVIEFTDPDCPHCRRVEKHLDGRADVTRYVFFYPLEALHPQARAKAQLILCAADREKALREVFAGRYDHQPIRLAAPCDADALLEEHLELARRLGVRGTPVLWVNGRQVSGADLARIDALLHRP</sequence>
<comment type="similarity">
    <text evidence="2">Belongs to the thioredoxin family. DsbC subfamily.</text>
</comment>
<dbReference type="CDD" id="cd03020">
    <property type="entry name" value="DsbA_DsbC_DsbG"/>
    <property type="match status" value="1"/>
</dbReference>
<dbReference type="InterPro" id="IPR036249">
    <property type="entry name" value="Thioredoxin-like_sf"/>
</dbReference>